<dbReference type="InterPro" id="IPR036181">
    <property type="entry name" value="MIT_dom_sf"/>
</dbReference>
<dbReference type="Proteomes" id="UP000023152">
    <property type="component" value="Unassembled WGS sequence"/>
</dbReference>
<evidence type="ECO:0000313" key="4">
    <source>
        <dbReference type="Proteomes" id="UP000023152"/>
    </source>
</evidence>
<feature type="region of interest" description="Disordered" evidence="1">
    <location>
        <begin position="72"/>
        <end position="115"/>
    </location>
</feature>
<dbReference type="EMBL" id="ASPP01030084">
    <property type="protein sequence ID" value="ETO04140.1"/>
    <property type="molecule type" value="Genomic_DNA"/>
</dbReference>
<feature type="compositionally biased region" description="Acidic residues" evidence="1">
    <location>
        <begin position="85"/>
        <end position="97"/>
    </location>
</feature>
<comment type="caution">
    <text evidence="3">The sequence shown here is derived from an EMBL/GenBank/DDBJ whole genome shotgun (WGS) entry which is preliminary data.</text>
</comment>
<evidence type="ECO:0000313" key="3">
    <source>
        <dbReference type="EMBL" id="ETO04140.1"/>
    </source>
</evidence>
<gene>
    <name evidence="3" type="ORF">RFI_33262</name>
</gene>
<protein>
    <submittedName>
        <fullName evidence="3">Putative vacuolar sorting ATPase</fullName>
    </submittedName>
</protein>
<dbReference type="AlphaFoldDB" id="X6LTT2"/>
<dbReference type="Gene3D" id="1.20.58.80">
    <property type="entry name" value="Phosphotransferase system, lactose/cellobiose-type IIA subunit"/>
    <property type="match status" value="1"/>
</dbReference>
<dbReference type="InterPro" id="IPR007330">
    <property type="entry name" value="MIT_dom"/>
</dbReference>
<proteinExistence type="predicted"/>
<organism evidence="3 4">
    <name type="scientific">Reticulomyxa filosa</name>
    <dbReference type="NCBI Taxonomy" id="46433"/>
    <lineage>
        <taxon>Eukaryota</taxon>
        <taxon>Sar</taxon>
        <taxon>Rhizaria</taxon>
        <taxon>Retaria</taxon>
        <taxon>Foraminifera</taxon>
        <taxon>Monothalamids</taxon>
        <taxon>Reticulomyxidae</taxon>
        <taxon>Reticulomyxa</taxon>
    </lineage>
</organism>
<name>X6LTT2_RETFI</name>
<reference evidence="3 4" key="1">
    <citation type="journal article" date="2013" name="Curr. Biol.">
        <title>The Genome of the Foraminiferan Reticulomyxa filosa.</title>
        <authorList>
            <person name="Glockner G."/>
            <person name="Hulsmann N."/>
            <person name="Schleicher M."/>
            <person name="Noegel A.A."/>
            <person name="Eichinger L."/>
            <person name="Gallinger C."/>
            <person name="Pawlowski J."/>
            <person name="Sierra R."/>
            <person name="Euteneuer U."/>
            <person name="Pillet L."/>
            <person name="Moustafa A."/>
            <person name="Platzer M."/>
            <person name="Groth M."/>
            <person name="Szafranski K."/>
            <person name="Schliwa M."/>
        </authorList>
    </citation>
    <scope>NUCLEOTIDE SEQUENCE [LARGE SCALE GENOMIC DNA]</scope>
</reference>
<feature type="non-terminal residue" evidence="3">
    <location>
        <position position="1"/>
    </location>
</feature>
<evidence type="ECO:0000256" key="1">
    <source>
        <dbReference type="SAM" id="MobiDB-lite"/>
    </source>
</evidence>
<sequence length="115" mass="13150">NEFEEAFKLYSSGIEYLMTGLKYEKNRRIHAAVKEKVGKYLQRAEDIKVMLTEQKKPKKVLSSKWSRKLAKTVKAHAGRGVNADEGTDDENKEEDEDTAKMKANSNDNNNNNNNN</sequence>
<accession>X6LTT2</accession>
<feature type="domain" description="MIT" evidence="2">
    <location>
        <begin position="2"/>
        <end position="48"/>
    </location>
</feature>
<keyword evidence="4" id="KW-1185">Reference proteome</keyword>
<dbReference type="OrthoDB" id="1278353at2759"/>
<evidence type="ECO:0000259" key="2">
    <source>
        <dbReference type="Pfam" id="PF04212"/>
    </source>
</evidence>
<dbReference type="Pfam" id="PF04212">
    <property type="entry name" value="MIT"/>
    <property type="match status" value="1"/>
</dbReference>
<feature type="compositionally biased region" description="Low complexity" evidence="1">
    <location>
        <begin position="104"/>
        <end position="115"/>
    </location>
</feature>
<dbReference type="SUPFAM" id="SSF116846">
    <property type="entry name" value="MIT domain"/>
    <property type="match status" value="1"/>
</dbReference>